<reference evidence="1 2" key="1">
    <citation type="submission" date="2018-03" db="EMBL/GenBank/DDBJ databases">
        <title>Genomic Encyclopedia of Archaeal and Bacterial Type Strains, Phase II (KMG-II): from individual species to whole genera.</title>
        <authorList>
            <person name="Goeker M."/>
        </authorList>
    </citation>
    <scope>NUCLEOTIDE SEQUENCE [LARGE SCALE GENOMIC DNA]</scope>
    <source>
        <strain evidence="1 2">DSM 28354</strain>
    </source>
</reference>
<sequence>MDKKLRFPKAIAGWCCLLIAVFGSIPTQAQLRLDLESGLVLGTRYNDVRIPNQGGTLVNLPDNLSVNPTVFYRARLGYTIADRHTISLLYAPLTVQYQGSFGQNVNFNNQQFVANRPLTVDYTFNSYRLTYRYDFVARTHWRVGVGLTAKIRDANVRFASESNSTNFDNIGFVPLINFYVAYKPNEHWSVLAEGDALGSRFGRAEDIFVGGAYNVNRTLGFKAGYRVVEGGANVDEIYNFTWINYASVGVLLTL</sequence>
<protein>
    <recommendedName>
        <fullName evidence="3">Outer membrane protein with beta-barrel domain</fullName>
    </recommendedName>
</protein>
<dbReference type="RefSeq" id="WP_106137709.1">
    <property type="nucleotide sequence ID" value="NZ_PVTE01000007.1"/>
</dbReference>
<gene>
    <name evidence="1" type="ORF">CLV58_107178</name>
</gene>
<evidence type="ECO:0008006" key="3">
    <source>
        <dbReference type="Google" id="ProtNLM"/>
    </source>
</evidence>
<dbReference type="OrthoDB" id="941853at2"/>
<name>A0A2T0T371_9BACT</name>
<evidence type="ECO:0000313" key="1">
    <source>
        <dbReference type="EMBL" id="PRY40084.1"/>
    </source>
</evidence>
<dbReference type="EMBL" id="PVTE01000007">
    <property type="protein sequence ID" value="PRY40084.1"/>
    <property type="molecule type" value="Genomic_DNA"/>
</dbReference>
<accession>A0A2T0T371</accession>
<organism evidence="1 2">
    <name type="scientific">Spirosoma oryzae</name>
    <dbReference type="NCBI Taxonomy" id="1469603"/>
    <lineage>
        <taxon>Bacteria</taxon>
        <taxon>Pseudomonadati</taxon>
        <taxon>Bacteroidota</taxon>
        <taxon>Cytophagia</taxon>
        <taxon>Cytophagales</taxon>
        <taxon>Cytophagaceae</taxon>
        <taxon>Spirosoma</taxon>
    </lineage>
</organism>
<proteinExistence type="predicted"/>
<keyword evidence="2" id="KW-1185">Reference proteome</keyword>
<dbReference type="AlphaFoldDB" id="A0A2T0T371"/>
<comment type="caution">
    <text evidence="1">The sequence shown here is derived from an EMBL/GenBank/DDBJ whole genome shotgun (WGS) entry which is preliminary data.</text>
</comment>
<evidence type="ECO:0000313" key="2">
    <source>
        <dbReference type="Proteomes" id="UP000238375"/>
    </source>
</evidence>
<dbReference type="Proteomes" id="UP000238375">
    <property type="component" value="Unassembled WGS sequence"/>
</dbReference>